<dbReference type="PANTHER" id="PTHR42749">
    <property type="entry name" value="CELL SHAPE-DETERMINING PROTEIN MREB"/>
    <property type="match status" value="1"/>
</dbReference>
<dbReference type="NCBIfam" id="TIGR00904">
    <property type="entry name" value="mreB"/>
    <property type="match status" value="1"/>
</dbReference>
<comment type="subunit">
    <text evidence="6">Forms polymers.</text>
</comment>
<proteinExistence type="inferred from homology"/>
<keyword evidence="3 6" id="KW-0067">ATP-binding</keyword>
<gene>
    <name evidence="6" type="primary">mreB</name>
    <name evidence="7" type="ORF">A3J05_02090</name>
</gene>
<dbReference type="PANTHER" id="PTHR42749:SF1">
    <property type="entry name" value="CELL SHAPE-DETERMINING PROTEIN MREB"/>
    <property type="match status" value="1"/>
</dbReference>
<dbReference type="GO" id="GO:0005737">
    <property type="term" value="C:cytoplasm"/>
    <property type="evidence" value="ECO:0007669"/>
    <property type="project" value="UniProtKB-SubCell"/>
</dbReference>
<dbReference type="Pfam" id="PF06723">
    <property type="entry name" value="MreB_Mbl"/>
    <property type="match status" value="1"/>
</dbReference>
<dbReference type="CDD" id="cd10225">
    <property type="entry name" value="ASKHA_NBD_MreB-like"/>
    <property type="match status" value="1"/>
</dbReference>
<comment type="function">
    <text evidence="6">Forms membrane-associated dynamic filaments that are essential for cell shape determination. Acts by regulating cell wall synthesis and cell elongation, and thus cell shape. A feedback loop between cell geometry and MreB localization may maintain elongated cell shape by targeting cell wall growth to regions of negative cell wall curvature.</text>
</comment>
<keyword evidence="1 6" id="KW-0963">Cytoplasm</keyword>
<sequence>MSLFVKKIGIDLGTANTLVFVPKKGIVINEPTVVAMGVDDNAVLAVGSEAKEMLGRTPETIIAHRPMKDGVIADYRVTRAMLKYFITKAIGNVWFFRPEVMISVPGGITSTEKRAVVDAAQSAGAKAAYVIKETVAAAIGAGIDISTPSGNLVIDIGGGTTDVAVLSLGGIVTSTSVRMAGNKMDNAIAEYIRKKHGLAVGDRTAEEIKMEIGSALPLEDEMELEIRGRDLVQGLPKTIVVRTNEVVEAIQEPLREIVQAVRAVLQETPPELASDVIDKGMILTGGGALLRNLDRLVAQATGVPCYVADQPELCVAKGTGVALENLESYKRSILATK</sequence>
<dbReference type="Proteomes" id="UP000177235">
    <property type="component" value="Unassembled WGS sequence"/>
</dbReference>
<dbReference type="NCBIfam" id="NF010539">
    <property type="entry name" value="PRK13927.1"/>
    <property type="match status" value="1"/>
</dbReference>
<accession>A0A1F5QCR0</accession>
<evidence type="ECO:0000256" key="4">
    <source>
        <dbReference type="ARBA" id="ARBA00022960"/>
    </source>
</evidence>
<dbReference type="InterPro" id="IPR004753">
    <property type="entry name" value="MreB"/>
</dbReference>
<evidence type="ECO:0000256" key="2">
    <source>
        <dbReference type="ARBA" id="ARBA00022741"/>
    </source>
</evidence>
<feature type="binding site" evidence="6">
    <location>
        <begin position="14"/>
        <end position="16"/>
    </location>
    <ligand>
        <name>ATP</name>
        <dbReference type="ChEBI" id="CHEBI:30616"/>
    </ligand>
</feature>
<dbReference type="Gene3D" id="3.30.420.40">
    <property type="match status" value="3"/>
</dbReference>
<comment type="subcellular location">
    <subcellularLocation>
        <location evidence="6">Cytoplasm</location>
    </subcellularLocation>
    <text evidence="6">Membrane-associated.</text>
</comment>
<comment type="caution">
    <text evidence="7">The sequence shown here is derived from an EMBL/GenBank/DDBJ whole genome shotgun (WGS) entry which is preliminary data.</text>
</comment>
<evidence type="ECO:0000256" key="6">
    <source>
        <dbReference type="HAMAP-Rule" id="MF_02207"/>
    </source>
</evidence>
<dbReference type="EMBL" id="MFFF01000005">
    <property type="protein sequence ID" value="OGE99974.1"/>
    <property type="molecule type" value="Genomic_DNA"/>
</dbReference>
<evidence type="ECO:0000256" key="1">
    <source>
        <dbReference type="ARBA" id="ARBA00022490"/>
    </source>
</evidence>
<protein>
    <recommendedName>
        <fullName evidence="6">Cell shape-determining protein MreB</fullName>
    </recommendedName>
</protein>
<dbReference type="PRINTS" id="PR01652">
    <property type="entry name" value="SHAPEPROTEIN"/>
</dbReference>
<dbReference type="GO" id="GO:0008360">
    <property type="term" value="P:regulation of cell shape"/>
    <property type="evidence" value="ECO:0007669"/>
    <property type="project" value="UniProtKB-UniRule"/>
</dbReference>
<evidence type="ECO:0000313" key="7">
    <source>
        <dbReference type="EMBL" id="OGE99974.1"/>
    </source>
</evidence>
<organism evidence="7 8">
    <name type="scientific">Candidatus Doudnabacteria bacterium RIFCSPLOWO2_02_FULL_48_13</name>
    <dbReference type="NCBI Taxonomy" id="1817845"/>
    <lineage>
        <taxon>Bacteria</taxon>
        <taxon>Candidatus Doudnaibacteriota</taxon>
    </lineage>
</organism>
<dbReference type="GO" id="GO:0005524">
    <property type="term" value="F:ATP binding"/>
    <property type="evidence" value="ECO:0007669"/>
    <property type="project" value="UniProtKB-KW"/>
</dbReference>
<dbReference type="HAMAP" id="MF_02207">
    <property type="entry name" value="MreB"/>
    <property type="match status" value="1"/>
</dbReference>
<dbReference type="AlphaFoldDB" id="A0A1F5QCR0"/>
<feature type="binding site" evidence="6">
    <location>
        <begin position="158"/>
        <end position="160"/>
    </location>
    <ligand>
        <name>ATP</name>
        <dbReference type="ChEBI" id="CHEBI:30616"/>
    </ligand>
</feature>
<feature type="binding site" evidence="6">
    <location>
        <begin position="206"/>
        <end position="209"/>
    </location>
    <ligand>
        <name>ATP</name>
        <dbReference type="ChEBI" id="CHEBI:30616"/>
    </ligand>
</feature>
<evidence type="ECO:0000256" key="3">
    <source>
        <dbReference type="ARBA" id="ARBA00022840"/>
    </source>
</evidence>
<evidence type="ECO:0000256" key="5">
    <source>
        <dbReference type="ARBA" id="ARBA00023458"/>
    </source>
</evidence>
<dbReference type="GO" id="GO:0000902">
    <property type="term" value="P:cell morphogenesis"/>
    <property type="evidence" value="ECO:0007669"/>
    <property type="project" value="InterPro"/>
</dbReference>
<name>A0A1F5QCR0_9BACT</name>
<evidence type="ECO:0000313" key="8">
    <source>
        <dbReference type="Proteomes" id="UP000177235"/>
    </source>
</evidence>
<keyword evidence="2 6" id="KW-0547">Nucleotide-binding</keyword>
<dbReference type="SUPFAM" id="SSF53067">
    <property type="entry name" value="Actin-like ATPase domain"/>
    <property type="match status" value="2"/>
</dbReference>
<keyword evidence="4 6" id="KW-0133">Cell shape</keyword>
<reference evidence="7 8" key="1">
    <citation type="journal article" date="2016" name="Nat. Commun.">
        <title>Thousands of microbial genomes shed light on interconnected biogeochemical processes in an aquifer system.</title>
        <authorList>
            <person name="Anantharaman K."/>
            <person name="Brown C.T."/>
            <person name="Hug L.A."/>
            <person name="Sharon I."/>
            <person name="Castelle C.J."/>
            <person name="Probst A.J."/>
            <person name="Thomas B.C."/>
            <person name="Singh A."/>
            <person name="Wilkins M.J."/>
            <person name="Karaoz U."/>
            <person name="Brodie E.L."/>
            <person name="Williams K.H."/>
            <person name="Hubbard S.S."/>
            <person name="Banfield J.F."/>
        </authorList>
    </citation>
    <scope>NUCLEOTIDE SEQUENCE [LARGE SCALE GENOMIC DNA]</scope>
</reference>
<dbReference type="InterPro" id="IPR043129">
    <property type="entry name" value="ATPase_NBD"/>
</dbReference>
<feature type="binding site" evidence="6">
    <location>
        <begin position="286"/>
        <end position="289"/>
    </location>
    <ligand>
        <name>ATP</name>
        <dbReference type="ChEBI" id="CHEBI:30616"/>
    </ligand>
</feature>
<dbReference type="InterPro" id="IPR056546">
    <property type="entry name" value="MreB_MamK-like"/>
</dbReference>
<comment type="similarity">
    <text evidence="5 6">Belongs to the FtsA/MreB family.</text>
</comment>